<comment type="caution">
    <text evidence="2">The sequence shown here is derived from an EMBL/GenBank/DDBJ whole genome shotgun (WGS) entry which is preliminary data.</text>
</comment>
<dbReference type="InterPro" id="IPR012340">
    <property type="entry name" value="NA-bd_OB-fold"/>
</dbReference>
<feature type="compositionally biased region" description="Polar residues" evidence="1">
    <location>
        <begin position="323"/>
        <end position="332"/>
    </location>
</feature>
<dbReference type="EMBL" id="CAMPGE010014247">
    <property type="protein sequence ID" value="CAI2372929.1"/>
    <property type="molecule type" value="Genomic_DNA"/>
</dbReference>
<organism evidence="2 3">
    <name type="scientific">Euplotes crassus</name>
    <dbReference type="NCBI Taxonomy" id="5936"/>
    <lineage>
        <taxon>Eukaryota</taxon>
        <taxon>Sar</taxon>
        <taxon>Alveolata</taxon>
        <taxon>Ciliophora</taxon>
        <taxon>Intramacronucleata</taxon>
        <taxon>Spirotrichea</taxon>
        <taxon>Hypotrichia</taxon>
        <taxon>Euplotida</taxon>
        <taxon>Euplotidae</taxon>
        <taxon>Moneuplotes</taxon>
    </lineage>
</organism>
<dbReference type="GO" id="GO:0042162">
    <property type="term" value="F:telomeric DNA binding"/>
    <property type="evidence" value="ECO:0007669"/>
    <property type="project" value="InterPro"/>
</dbReference>
<dbReference type="SUPFAM" id="SSF50249">
    <property type="entry name" value="Nucleic acid-binding proteins"/>
    <property type="match status" value="1"/>
</dbReference>
<proteinExistence type="predicted"/>
<evidence type="ECO:0000313" key="3">
    <source>
        <dbReference type="Proteomes" id="UP001295684"/>
    </source>
</evidence>
<dbReference type="Gene3D" id="2.40.200.10">
    <property type="entry name" value="Telomere-binding Protein Beta Subunit, Chain"/>
    <property type="match status" value="1"/>
</dbReference>
<dbReference type="GO" id="GO:0000781">
    <property type="term" value="C:chromosome, telomeric region"/>
    <property type="evidence" value="ECO:0007669"/>
    <property type="project" value="InterPro"/>
</dbReference>
<name>A0AAD1XHS7_EUPCR</name>
<keyword evidence="3" id="KW-1185">Reference proteome</keyword>
<sequence length="345" mass="40223">MPVAQNHTHIFKELFAEMLANNGRFNMLSPAKRKPFTAYVYTSVPKFFVSDGNHFVTTYFTKSCIADFNKKYPKIGLTDLHGKFITITSWSLNLIDVDSENNPLSYLNMEIQLVIDELKPNFSSKMTCNSFLVNIYKDNDVKLDFAIYRHFRSKETATNTFDQELPEYEDLEESKRTTNRHNKWRLEQEELSPQVDDLYDYDELVKKEIPELSTIQKEEVIEYMKNEYSSQYAGSKAKLENKNKMREEPPLRLQTPDDIKKAIENIIKFQKKPEVKDIKNSKFKPMQAPPPVTKKAEVKAARKKPMTITKFQEYIGWYEKQSNSGKFSSMSKGSLKKPTPALGRR</sequence>
<evidence type="ECO:0000313" key="2">
    <source>
        <dbReference type="EMBL" id="CAI2372929.1"/>
    </source>
</evidence>
<reference evidence="2" key="1">
    <citation type="submission" date="2023-07" db="EMBL/GenBank/DDBJ databases">
        <authorList>
            <consortium name="AG Swart"/>
            <person name="Singh M."/>
            <person name="Singh A."/>
            <person name="Seah K."/>
            <person name="Emmerich C."/>
        </authorList>
    </citation>
    <scope>NUCLEOTIDE SEQUENCE</scope>
    <source>
        <strain evidence="2">DP1</strain>
    </source>
</reference>
<dbReference type="InterPro" id="IPR023113">
    <property type="entry name" value="TEBP_beta_dom_sf"/>
</dbReference>
<dbReference type="Pfam" id="PF07404">
    <property type="entry name" value="TEBP_beta"/>
    <property type="match status" value="1"/>
</dbReference>
<dbReference type="AlphaFoldDB" id="A0AAD1XHS7"/>
<dbReference type="Proteomes" id="UP001295684">
    <property type="component" value="Unassembled WGS sequence"/>
</dbReference>
<evidence type="ECO:0000256" key="1">
    <source>
        <dbReference type="SAM" id="MobiDB-lite"/>
    </source>
</evidence>
<gene>
    <name evidence="2" type="ORF">ECRASSUSDP1_LOCUS14266</name>
</gene>
<feature type="region of interest" description="Disordered" evidence="1">
    <location>
        <begin position="282"/>
        <end position="302"/>
    </location>
</feature>
<dbReference type="InterPro" id="IPR010874">
    <property type="entry name" value="TEBB"/>
</dbReference>
<accession>A0AAD1XHS7</accession>
<protein>
    <submittedName>
        <fullName evidence="2">Uncharacterized protein</fullName>
    </submittedName>
</protein>
<feature type="region of interest" description="Disordered" evidence="1">
    <location>
        <begin position="323"/>
        <end position="345"/>
    </location>
</feature>